<comment type="caution">
    <text evidence="1">The sequence shown here is derived from an EMBL/GenBank/DDBJ whole genome shotgun (WGS) entry which is preliminary data.</text>
</comment>
<dbReference type="Proteomes" id="UP001231924">
    <property type="component" value="Unassembled WGS sequence"/>
</dbReference>
<sequence>MRPNRVAPDGSTHAVAARGLLWGNRGQLLNARGEVARHHAGRNWIVCVLEFKGRRRTQWQPNRLTELYFLDEPTALAAGHRPCGECRYHDYRRFRRAWEQAFPDDPRGAREIDRRLHADRLDPDGGHATHRAPLADLPDGVMIVHDDGSWLVRGASVYPWSFEGYGTPRARSVLPDVVTVRTPRATVETLRAGYETVAHPSA</sequence>
<name>A0ABT7M4T0_9PSEU</name>
<evidence type="ECO:0000313" key="1">
    <source>
        <dbReference type="EMBL" id="MDL5154453.1"/>
    </source>
</evidence>
<organism evidence="1 2">
    <name type="scientific">Actinomycetospora termitidis</name>
    <dbReference type="NCBI Taxonomy" id="3053470"/>
    <lineage>
        <taxon>Bacteria</taxon>
        <taxon>Bacillati</taxon>
        <taxon>Actinomycetota</taxon>
        <taxon>Actinomycetes</taxon>
        <taxon>Pseudonocardiales</taxon>
        <taxon>Pseudonocardiaceae</taxon>
        <taxon>Actinomycetospora</taxon>
    </lineage>
</organism>
<protein>
    <submittedName>
        <fullName evidence="1">Uncharacterized protein</fullName>
    </submittedName>
</protein>
<reference evidence="1 2" key="1">
    <citation type="submission" date="2023-06" db="EMBL/GenBank/DDBJ databases">
        <title>Actinomycetospora Odt1-22.</title>
        <authorList>
            <person name="Supong K."/>
        </authorList>
    </citation>
    <scope>NUCLEOTIDE SEQUENCE [LARGE SCALE GENOMIC DNA]</scope>
    <source>
        <strain evidence="1 2">Odt1-22</strain>
    </source>
</reference>
<evidence type="ECO:0000313" key="2">
    <source>
        <dbReference type="Proteomes" id="UP001231924"/>
    </source>
</evidence>
<accession>A0ABT7M4T0</accession>
<dbReference type="EMBL" id="JASVWF010000001">
    <property type="protein sequence ID" value="MDL5154453.1"/>
    <property type="molecule type" value="Genomic_DNA"/>
</dbReference>
<gene>
    <name evidence="1" type="ORF">QRT03_00630</name>
</gene>
<proteinExistence type="predicted"/>
<keyword evidence="2" id="KW-1185">Reference proteome</keyword>
<dbReference type="RefSeq" id="WP_286050490.1">
    <property type="nucleotide sequence ID" value="NZ_JASVWF010000001.1"/>
</dbReference>